<keyword evidence="2" id="KW-1185">Reference proteome</keyword>
<evidence type="ECO:0000313" key="2">
    <source>
        <dbReference type="Proteomes" id="UP001596154"/>
    </source>
</evidence>
<dbReference type="RefSeq" id="WP_381030800.1">
    <property type="nucleotide sequence ID" value="NZ_JBHSNY010000016.1"/>
</dbReference>
<name>A0ABW0V3J0_9ACTN</name>
<dbReference type="Proteomes" id="UP001596154">
    <property type="component" value="Unassembled WGS sequence"/>
</dbReference>
<dbReference type="Gene3D" id="3.40.50.720">
    <property type="entry name" value="NAD(P)-binding Rossmann-like Domain"/>
    <property type="match status" value="1"/>
</dbReference>
<dbReference type="SUPFAM" id="SSF51735">
    <property type="entry name" value="NAD(P)-binding Rossmann-fold domains"/>
    <property type="match status" value="1"/>
</dbReference>
<dbReference type="InterPro" id="IPR002347">
    <property type="entry name" value="SDR_fam"/>
</dbReference>
<dbReference type="Pfam" id="PF00106">
    <property type="entry name" value="adh_short"/>
    <property type="match status" value="1"/>
</dbReference>
<proteinExistence type="predicted"/>
<organism evidence="1 2">
    <name type="scientific">Streptomyces bullii</name>
    <dbReference type="NCBI Taxonomy" id="349910"/>
    <lineage>
        <taxon>Bacteria</taxon>
        <taxon>Bacillati</taxon>
        <taxon>Actinomycetota</taxon>
        <taxon>Actinomycetes</taxon>
        <taxon>Kitasatosporales</taxon>
        <taxon>Streptomycetaceae</taxon>
        <taxon>Streptomyces</taxon>
    </lineage>
</organism>
<gene>
    <name evidence="1" type="ORF">ACFPZJ_36260</name>
</gene>
<reference evidence="2" key="1">
    <citation type="journal article" date="2019" name="Int. J. Syst. Evol. Microbiol.">
        <title>The Global Catalogue of Microorganisms (GCM) 10K type strain sequencing project: providing services to taxonomists for standard genome sequencing and annotation.</title>
        <authorList>
            <consortium name="The Broad Institute Genomics Platform"/>
            <consortium name="The Broad Institute Genome Sequencing Center for Infectious Disease"/>
            <person name="Wu L."/>
            <person name="Ma J."/>
        </authorList>
    </citation>
    <scope>NUCLEOTIDE SEQUENCE [LARGE SCALE GENOMIC DNA]</scope>
    <source>
        <strain evidence="2">CGMCC 4.7248</strain>
    </source>
</reference>
<evidence type="ECO:0000313" key="1">
    <source>
        <dbReference type="EMBL" id="MFC5639101.1"/>
    </source>
</evidence>
<sequence>MRAWRWPSVTTRPPATRTVVADITSAGGKAVAVAADSGDAEALGAAVSSTVAAYGGLDILVHNTGAGVSGPIEELTATTSPGWSG</sequence>
<protein>
    <submittedName>
        <fullName evidence="1">SDR family NAD(P)-dependent oxidoreductase</fullName>
    </submittedName>
</protein>
<comment type="caution">
    <text evidence="1">The sequence shown here is derived from an EMBL/GenBank/DDBJ whole genome shotgun (WGS) entry which is preliminary data.</text>
</comment>
<dbReference type="EMBL" id="JBHSNY010000016">
    <property type="protein sequence ID" value="MFC5639101.1"/>
    <property type="molecule type" value="Genomic_DNA"/>
</dbReference>
<dbReference type="InterPro" id="IPR036291">
    <property type="entry name" value="NAD(P)-bd_dom_sf"/>
</dbReference>
<accession>A0ABW0V3J0</accession>